<feature type="domain" description="COBRA C-terminal" evidence="5">
    <location>
        <begin position="202"/>
        <end position="395"/>
    </location>
</feature>
<dbReference type="GO" id="GO:0052324">
    <property type="term" value="P:plant-type cell wall cellulose biosynthetic process"/>
    <property type="evidence" value="ECO:0007669"/>
    <property type="project" value="TreeGrafter"/>
</dbReference>
<evidence type="ECO:0000259" key="5">
    <source>
        <dbReference type="Pfam" id="PF25079"/>
    </source>
</evidence>
<evidence type="ECO:0000256" key="4">
    <source>
        <dbReference type="PIRNR" id="PIRNR038122"/>
    </source>
</evidence>
<dbReference type="InterPro" id="IPR056900">
    <property type="entry name" value="COB_C"/>
</dbReference>
<evidence type="ECO:0000313" key="6">
    <source>
        <dbReference type="EMBL" id="ONK73642.1"/>
    </source>
</evidence>
<keyword evidence="2" id="KW-0732">Signal</keyword>
<dbReference type="PANTHER" id="PTHR31673">
    <property type="entry name" value="PROTEIN COBRA"/>
    <property type="match status" value="1"/>
</dbReference>
<dbReference type="AlphaFoldDB" id="A0A5P1F647"/>
<organism evidence="6 7">
    <name type="scientific">Asparagus officinalis</name>
    <name type="common">Garden asparagus</name>
    <dbReference type="NCBI Taxonomy" id="4686"/>
    <lineage>
        <taxon>Eukaryota</taxon>
        <taxon>Viridiplantae</taxon>
        <taxon>Streptophyta</taxon>
        <taxon>Embryophyta</taxon>
        <taxon>Tracheophyta</taxon>
        <taxon>Spermatophyta</taxon>
        <taxon>Magnoliopsida</taxon>
        <taxon>Liliopsida</taxon>
        <taxon>Asparagales</taxon>
        <taxon>Asparagaceae</taxon>
        <taxon>Asparagoideae</taxon>
        <taxon>Asparagus</taxon>
    </lineage>
</organism>
<dbReference type="PIRSF" id="PIRSF038122">
    <property type="entry name" value="COBRA"/>
    <property type="match status" value="1"/>
</dbReference>
<dbReference type="OMA" id="TCGNATS"/>
<dbReference type="Proteomes" id="UP000243459">
    <property type="component" value="Chromosome 4"/>
</dbReference>
<dbReference type="Pfam" id="PF04833">
    <property type="entry name" value="COBRA"/>
    <property type="match status" value="1"/>
</dbReference>
<name>A0A5P1F647_ASPOF</name>
<accession>A0A5P1F647</accession>
<gene>
    <name evidence="6" type="ORF">A4U43_C04F33740</name>
</gene>
<dbReference type="Pfam" id="PF25079">
    <property type="entry name" value="COB_C"/>
    <property type="match status" value="1"/>
</dbReference>
<dbReference type="GO" id="GO:0010215">
    <property type="term" value="P:cellulose microfibril organization"/>
    <property type="evidence" value="ECO:0007669"/>
    <property type="project" value="InterPro"/>
</dbReference>
<keyword evidence="7" id="KW-1185">Reference proteome</keyword>
<dbReference type="InterPro" id="IPR006918">
    <property type="entry name" value="COBRA_pln"/>
</dbReference>
<evidence type="ECO:0000256" key="1">
    <source>
        <dbReference type="ARBA" id="ARBA00005507"/>
    </source>
</evidence>
<dbReference type="Gramene" id="ONK73642">
    <property type="protein sequence ID" value="ONK73642"/>
    <property type="gene ID" value="A4U43_C04F33740"/>
</dbReference>
<dbReference type="PANTHER" id="PTHR31673:SF30">
    <property type="entry name" value="COBRA-LIKE PROTEIN 6"/>
    <property type="match status" value="1"/>
</dbReference>
<dbReference type="GO" id="GO:0005886">
    <property type="term" value="C:plasma membrane"/>
    <property type="evidence" value="ECO:0007669"/>
    <property type="project" value="TreeGrafter"/>
</dbReference>
<evidence type="ECO:0000256" key="3">
    <source>
        <dbReference type="ARBA" id="ARBA00023180"/>
    </source>
</evidence>
<keyword evidence="3" id="KW-0325">Glycoprotein</keyword>
<dbReference type="EMBL" id="CM007384">
    <property type="protein sequence ID" value="ONK73642.1"/>
    <property type="molecule type" value="Genomic_DNA"/>
</dbReference>
<evidence type="ECO:0000313" key="7">
    <source>
        <dbReference type="Proteomes" id="UP000243459"/>
    </source>
</evidence>
<comment type="similarity">
    <text evidence="1 4">Belongs to the COBRA family.</text>
</comment>
<proteinExistence type="inferred from homology"/>
<evidence type="ECO:0000256" key="2">
    <source>
        <dbReference type="ARBA" id="ARBA00022729"/>
    </source>
</evidence>
<sequence>MGTESYDPIDPNGDIEIKWDFQELRDDGGYTVLVNVYNNQLYRHVEKPGWALSWTWPSDEVIWDMRGAEATKQGNCSRFRGDNLPHSCEKNPVIVDLLPGAPYKMQTQNCCRGGVLSSMIQDGDRYMSSFQMSVGGEMKDGGPLRAKPFNFGFGVAGYTCSNVTVVPPTKFMTPNTRHQKQALMTWQVTCSYSQFRESLKPTCCVSLSTFYNDTIVSCPRCSCGCQGPPSTSQCARDGRLPDFLQLPHDDDNEPSDPVVMCTQHMCPIRVHWHLKTNYKEYWRVKVTITNFNLVKNYSDWNLVIQHPNLKSLVQVFSFNYKPLIEYGNINDTGMFWGIKYYNEMLLQEGEFGNVQSEMLLHKDPGSFTFQGGWGFPRSVLFNGHECVMPPPDTYPSLPRGSNAVSISGFRVSFGLLSLFVFSVWILL</sequence>
<protein>
    <recommendedName>
        <fullName evidence="4">COBRA-like protein</fullName>
    </recommendedName>
</protein>
<reference evidence="7" key="1">
    <citation type="journal article" date="2017" name="Nat. Commun.">
        <title>The asparagus genome sheds light on the origin and evolution of a young Y chromosome.</title>
        <authorList>
            <person name="Harkess A."/>
            <person name="Zhou J."/>
            <person name="Xu C."/>
            <person name="Bowers J.E."/>
            <person name="Van der Hulst R."/>
            <person name="Ayyampalayam S."/>
            <person name="Mercati F."/>
            <person name="Riccardi P."/>
            <person name="McKain M.R."/>
            <person name="Kakrana A."/>
            <person name="Tang H."/>
            <person name="Ray J."/>
            <person name="Groenendijk J."/>
            <person name="Arikit S."/>
            <person name="Mathioni S.M."/>
            <person name="Nakano M."/>
            <person name="Shan H."/>
            <person name="Telgmann-Rauber A."/>
            <person name="Kanno A."/>
            <person name="Yue Z."/>
            <person name="Chen H."/>
            <person name="Li W."/>
            <person name="Chen Y."/>
            <person name="Xu X."/>
            <person name="Zhang Y."/>
            <person name="Luo S."/>
            <person name="Chen H."/>
            <person name="Gao J."/>
            <person name="Mao Z."/>
            <person name="Pires J.C."/>
            <person name="Luo M."/>
            <person name="Kudrna D."/>
            <person name="Wing R.A."/>
            <person name="Meyers B.C."/>
            <person name="Yi K."/>
            <person name="Kong H."/>
            <person name="Lavrijsen P."/>
            <person name="Sunseri F."/>
            <person name="Falavigna A."/>
            <person name="Ye Y."/>
            <person name="Leebens-Mack J.H."/>
            <person name="Chen G."/>
        </authorList>
    </citation>
    <scope>NUCLEOTIDE SEQUENCE [LARGE SCALE GENOMIC DNA]</scope>
    <source>
        <strain evidence="7">cv. DH0086</strain>
    </source>
</reference>